<protein>
    <submittedName>
        <fullName evidence="1">Uncharacterized protein</fullName>
    </submittedName>
</protein>
<dbReference type="Pfam" id="PF26622">
    <property type="entry name" value="DUF8199"/>
    <property type="match status" value="1"/>
</dbReference>
<proteinExistence type="predicted"/>
<accession>A0A5J4S0U4</accession>
<dbReference type="EMBL" id="SNRY01000579">
    <property type="protein sequence ID" value="KAA6338903.1"/>
    <property type="molecule type" value="Genomic_DNA"/>
</dbReference>
<reference evidence="1" key="1">
    <citation type="submission" date="2019-03" db="EMBL/GenBank/DDBJ databases">
        <title>Single cell metagenomics reveals metabolic interactions within the superorganism composed of flagellate Streblomastix strix and complex community of Bacteroidetes bacteria on its surface.</title>
        <authorList>
            <person name="Treitli S.C."/>
            <person name="Kolisko M."/>
            <person name="Husnik F."/>
            <person name="Keeling P."/>
            <person name="Hampl V."/>
        </authorList>
    </citation>
    <scope>NUCLEOTIDE SEQUENCE</scope>
    <source>
        <strain evidence="1">STM</strain>
    </source>
</reference>
<evidence type="ECO:0000313" key="1">
    <source>
        <dbReference type="EMBL" id="KAA6338903.1"/>
    </source>
</evidence>
<dbReference type="NCBIfam" id="NF047658">
    <property type="entry name" value="HYC_CC_PP"/>
    <property type="match status" value="1"/>
</dbReference>
<organism evidence="1">
    <name type="scientific">termite gut metagenome</name>
    <dbReference type="NCBI Taxonomy" id="433724"/>
    <lineage>
        <taxon>unclassified sequences</taxon>
        <taxon>metagenomes</taxon>
        <taxon>organismal metagenomes</taxon>
    </lineage>
</organism>
<name>A0A5J4S0U4_9ZZZZ</name>
<gene>
    <name evidence="1" type="ORF">EZS27_013138</name>
</gene>
<dbReference type="InterPro" id="IPR058512">
    <property type="entry name" value="DUF8199"/>
</dbReference>
<dbReference type="AlphaFoldDB" id="A0A5J4S0U4"/>
<comment type="caution">
    <text evidence="1">The sequence shown here is derived from an EMBL/GenBank/DDBJ whole genome shotgun (WGS) entry which is preliminary data.</text>
</comment>
<sequence length="154" mass="17447">MLRLIFIDKMKRVISIFLFLVILIIGLQPTLTIHFCGGELYAVDLMTGESAGLCCGKNTDDTSNHNHTEPLLTKSHTSCCHIQKIQISTDNYLRQARLNTTPVLPVYNSAWIILNYMANRIESDNSFTIQHLFPPGGLNKQSIDILAYMCIYRI</sequence>
<dbReference type="InterPro" id="IPR058060">
    <property type="entry name" value="HYC_CC_PP"/>
</dbReference>